<gene>
    <name evidence="1" type="ORF">ETSY1_27650</name>
</gene>
<reference evidence="1 2" key="1">
    <citation type="journal article" date="2014" name="Nature">
        <title>An environmental bacterial taxon with a large and distinct metabolic repertoire.</title>
        <authorList>
            <person name="Wilson M.C."/>
            <person name="Mori T."/>
            <person name="Ruckert C."/>
            <person name="Uria A.R."/>
            <person name="Helf M.J."/>
            <person name="Takada K."/>
            <person name="Gernert C."/>
            <person name="Steffens U.A."/>
            <person name="Heycke N."/>
            <person name="Schmitt S."/>
            <person name="Rinke C."/>
            <person name="Helfrich E.J."/>
            <person name="Brachmann A.O."/>
            <person name="Gurgui C."/>
            <person name="Wakimoto T."/>
            <person name="Kracht M."/>
            <person name="Crusemann M."/>
            <person name="Hentschel U."/>
            <person name="Abe I."/>
            <person name="Matsunaga S."/>
            <person name="Kalinowski J."/>
            <person name="Takeyama H."/>
            <person name="Piel J."/>
        </authorList>
    </citation>
    <scope>NUCLEOTIDE SEQUENCE [LARGE SCALE GENOMIC DNA]</scope>
    <source>
        <strain evidence="2">TSY1</strain>
    </source>
</reference>
<evidence type="ECO:0000313" key="2">
    <source>
        <dbReference type="Proteomes" id="UP000019141"/>
    </source>
</evidence>
<name>W4LFS5_ENTF1</name>
<evidence type="ECO:0000313" key="1">
    <source>
        <dbReference type="EMBL" id="ETW96191.1"/>
    </source>
</evidence>
<keyword evidence="2" id="KW-1185">Reference proteome</keyword>
<dbReference type="EMBL" id="AZHW01000823">
    <property type="protein sequence ID" value="ETW96191.1"/>
    <property type="molecule type" value="Genomic_DNA"/>
</dbReference>
<dbReference type="HOGENOM" id="CLU_661932_0_0_7"/>
<comment type="caution">
    <text evidence="1">The sequence shown here is derived from an EMBL/GenBank/DDBJ whole genome shotgun (WGS) entry which is preliminary data.</text>
</comment>
<dbReference type="Proteomes" id="UP000019141">
    <property type="component" value="Unassembled WGS sequence"/>
</dbReference>
<protein>
    <submittedName>
        <fullName evidence="1">Uncharacterized protein</fullName>
    </submittedName>
</protein>
<organism evidence="1 2">
    <name type="scientific">Entotheonella factor</name>
    <dbReference type="NCBI Taxonomy" id="1429438"/>
    <lineage>
        <taxon>Bacteria</taxon>
        <taxon>Pseudomonadati</taxon>
        <taxon>Nitrospinota/Tectimicrobiota group</taxon>
        <taxon>Candidatus Tectimicrobiota</taxon>
        <taxon>Candidatus Entotheonellia</taxon>
        <taxon>Candidatus Entotheonellales</taxon>
        <taxon>Candidatus Entotheonellaceae</taxon>
        <taxon>Candidatus Entotheonella</taxon>
    </lineage>
</organism>
<accession>W4LFS5</accession>
<proteinExistence type="predicted"/>
<dbReference type="AlphaFoldDB" id="W4LFS5"/>
<sequence length="397" mass="45364">MISSLQTVAAPSLPLRQQEGFRSITEPLNGLTTPERVRDVVENPDHVVRNLQITQSYHEFTLAFDEFLGHRDGAWCMFATWVSKQVGYFIRNEEVPKPLRQFLGLDVQPGRLSLSPLRRLLLNKPLLRYIRFTVEDVSHYLGEGNRLVYANLGTWFANFLMFLRSHQGPDPMKLDAFLNQLSKDPVNGEEIARAFTHFYHAVYETNPQIKAERMFMTNMLIGLHEQVRLQGPLDNTFQAPIRRALDDPQRHLIPLPLPGLLRRAGATLPKRLASPLIERLEQVLQRVVTACLLTIATPTERLDADQDMPPLPNGEMYPEALKRLTLSEAHDLVEELDYTPHTTRGSGARDWRQLGDRMNYVVDLFRSRQQERILLQAPFSPVQTDAIRAGRLPAGPL</sequence>